<dbReference type="GO" id="GO:0016747">
    <property type="term" value="F:acyltransferase activity, transferring groups other than amino-acyl groups"/>
    <property type="evidence" value="ECO:0007669"/>
    <property type="project" value="InterPro"/>
</dbReference>
<reference evidence="2" key="1">
    <citation type="submission" date="2020-05" db="EMBL/GenBank/DDBJ databases">
        <title>Mycena genomes resolve the evolution of fungal bioluminescence.</title>
        <authorList>
            <person name="Tsai I.J."/>
        </authorList>
    </citation>
    <scope>NUCLEOTIDE SEQUENCE</scope>
    <source>
        <strain evidence="2">171206Taipei</strain>
    </source>
</reference>
<evidence type="ECO:0000313" key="3">
    <source>
        <dbReference type="Proteomes" id="UP000636479"/>
    </source>
</evidence>
<evidence type="ECO:0000259" key="1">
    <source>
        <dbReference type="PROSITE" id="PS51186"/>
    </source>
</evidence>
<dbReference type="InterPro" id="IPR013653">
    <property type="entry name" value="GCN5-like_dom"/>
</dbReference>
<dbReference type="InterPro" id="IPR016181">
    <property type="entry name" value="Acyl_CoA_acyltransferase"/>
</dbReference>
<dbReference type="Pfam" id="PF08445">
    <property type="entry name" value="FR47"/>
    <property type="match status" value="1"/>
</dbReference>
<protein>
    <submittedName>
        <fullName evidence="2">N-acetyltransferase domain-containing protein</fullName>
    </submittedName>
</protein>
<comment type="caution">
    <text evidence="2">The sequence shown here is derived from an EMBL/GenBank/DDBJ whole genome shotgun (WGS) entry which is preliminary data.</text>
</comment>
<dbReference type="PROSITE" id="PS51186">
    <property type="entry name" value="GNAT"/>
    <property type="match status" value="1"/>
</dbReference>
<dbReference type="RefSeq" id="XP_037213307.1">
    <property type="nucleotide sequence ID" value="XM_037370306.1"/>
</dbReference>
<dbReference type="AlphaFoldDB" id="A0A8H6VRG7"/>
<proteinExistence type="predicted"/>
<keyword evidence="3" id="KW-1185">Reference proteome</keyword>
<dbReference type="GeneID" id="59352822"/>
<dbReference type="SUPFAM" id="SSF55729">
    <property type="entry name" value="Acyl-CoA N-acyltransferases (Nat)"/>
    <property type="match status" value="1"/>
</dbReference>
<dbReference type="EMBL" id="JACAZF010000017">
    <property type="protein sequence ID" value="KAF7289276.1"/>
    <property type="molecule type" value="Genomic_DNA"/>
</dbReference>
<evidence type="ECO:0000313" key="2">
    <source>
        <dbReference type="EMBL" id="KAF7289276.1"/>
    </source>
</evidence>
<sequence>MLVQSIQSYTQTTVYYSAEDLPQAVLDTLRANELSSNVTLPIIEKQLTRRPDASKRDQCWIVVETSKQVDLILAVTNGDNGAYPVFICPSSSCQCITEFLQPRLHLLAHALRAAMPVRRVYSVFAPDVIAHGFISCWTMLTGVRAEPAPYYHAMFSYCTRKSIASQRQLTMFPGLVIELRPAVDRDVNAVASLCFQFAADSAPFFLTEAKALVEAQKLISQQQVWVHTIRRTEDPICNEEVASIAAFTRNSDHVATITKVFTNPHWRRRGCAERLVRRVTRHLLSTKTAVALYVGHDNPARFVYHRCGFLGLANDASLHAGVESWIEIGLDQSKVQLGHW</sequence>
<feature type="domain" description="N-acetyltransferase" evidence="1">
    <location>
        <begin position="177"/>
        <end position="329"/>
    </location>
</feature>
<keyword evidence="2" id="KW-0808">Transferase</keyword>
<dbReference type="InterPro" id="IPR000182">
    <property type="entry name" value="GNAT_dom"/>
</dbReference>
<dbReference type="Proteomes" id="UP000636479">
    <property type="component" value="Unassembled WGS sequence"/>
</dbReference>
<name>A0A8H6VRG7_9AGAR</name>
<gene>
    <name evidence="2" type="ORF">MIND_01389200</name>
</gene>
<dbReference type="OrthoDB" id="5372118at2759"/>
<organism evidence="2 3">
    <name type="scientific">Mycena indigotica</name>
    <dbReference type="NCBI Taxonomy" id="2126181"/>
    <lineage>
        <taxon>Eukaryota</taxon>
        <taxon>Fungi</taxon>
        <taxon>Dikarya</taxon>
        <taxon>Basidiomycota</taxon>
        <taxon>Agaricomycotina</taxon>
        <taxon>Agaricomycetes</taxon>
        <taxon>Agaricomycetidae</taxon>
        <taxon>Agaricales</taxon>
        <taxon>Marasmiineae</taxon>
        <taxon>Mycenaceae</taxon>
        <taxon>Mycena</taxon>
    </lineage>
</organism>
<accession>A0A8H6VRG7</accession>
<dbReference type="Gene3D" id="3.40.630.30">
    <property type="match status" value="1"/>
</dbReference>